<organism evidence="2 3">
    <name type="scientific">Thecamonas trahens ATCC 50062</name>
    <dbReference type="NCBI Taxonomy" id="461836"/>
    <lineage>
        <taxon>Eukaryota</taxon>
        <taxon>Apusozoa</taxon>
        <taxon>Apusomonadida</taxon>
        <taxon>Apusomonadidae</taxon>
        <taxon>Thecamonas</taxon>
    </lineage>
</organism>
<protein>
    <submittedName>
        <fullName evidence="2">Uncharacterized protein</fullName>
    </submittedName>
</protein>
<feature type="compositionally biased region" description="Gly residues" evidence="1">
    <location>
        <begin position="12"/>
        <end position="21"/>
    </location>
</feature>
<accession>A0A0L0DJZ5</accession>
<dbReference type="AlphaFoldDB" id="A0A0L0DJZ5"/>
<dbReference type="Proteomes" id="UP000054408">
    <property type="component" value="Unassembled WGS sequence"/>
</dbReference>
<gene>
    <name evidence="2" type="ORF">AMSG_08609</name>
</gene>
<proteinExistence type="predicted"/>
<name>A0A0L0DJZ5_THETB</name>
<keyword evidence="3" id="KW-1185">Reference proteome</keyword>
<sequence>MSGGRRYHGERGQGGGSGGNSHHGNDNHHHSRSRHGGRRGRGGGGGGGRHGGGRHGGRGRRDGGGHKASGLMVFSSLDNGEPVVLLCQRKDTPAFFSFLLSSQVGRQFKYAEEFPLMSREELTTLAEMQDISVFWDAYWKHKKPVLSEAAKMFCDSPKLGNAARRVLAWIDAGRLPEKYPFWGVPRGRKRPRSDINYSAVAGDFELQIGLSPSDYSLVTTVDPYQDRYNVVFYAHADAPYELPEPVDSPDVRARRWCTRAEAEDLLAGDHDVQQERLDMVLQGFDNMAAIL</sequence>
<dbReference type="GeneID" id="25567261"/>
<evidence type="ECO:0000313" key="2">
    <source>
        <dbReference type="EMBL" id="KNC52729.1"/>
    </source>
</evidence>
<reference evidence="2 3" key="1">
    <citation type="submission" date="2010-05" db="EMBL/GenBank/DDBJ databases">
        <title>The Genome Sequence of Thecamonas trahens ATCC 50062.</title>
        <authorList>
            <consortium name="The Broad Institute Genome Sequencing Platform"/>
            <person name="Russ C."/>
            <person name="Cuomo C."/>
            <person name="Shea T."/>
            <person name="Young S.K."/>
            <person name="Zeng Q."/>
            <person name="Koehrsen M."/>
            <person name="Haas B."/>
            <person name="Borodovsky M."/>
            <person name="Guigo R."/>
            <person name="Alvarado L."/>
            <person name="Berlin A."/>
            <person name="Bochicchio J."/>
            <person name="Borenstein D."/>
            <person name="Chapman S."/>
            <person name="Chen Z."/>
            <person name="Freedman E."/>
            <person name="Gellesch M."/>
            <person name="Goldberg J."/>
            <person name="Griggs A."/>
            <person name="Gujja S."/>
            <person name="Heilman E."/>
            <person name="Heiman D."/>
            <person name="Hepburn T."/>
            <person name="Howarth C."/>
            <person name="Jen D."/>
            <person name="Larson L."/>
            <person name="Mehta T."/>
            <person name="Park D."/>
            <person name="Pearson M."/>
            <person name="Roberts A."/>
            <person name="Saif S."/>
            <person name="Shenoy N."/>
            <person name="Sisk P."/>
            <person name="Stolte C."/>
            <person name="Sykes S."/>
            <person name="Thomson T."/>
            <person name="Walk T."/>
            <person name="White J."/>
            <person name="Yandava C."/>
            <person name="Burger G."/>
            <person name="Gray M.W."/>
            <person name="Holland P.W.H."/>
            <person name="King N."/>
            <person name="Lang F.B.F."/>
            <person name="Roger A.J."/>
            <person name="Ruiz-Trillo I."/>
            <person name="Lander E."/>
            <person name="Nusbaum C."/>
        </authorList>
    </citation>
    <scope>NUCLEOTIDE SEQUENCE [LARGE SCALE GENOMIC DNA]</scope>
    <source>
        <strain evidence="2 3">ATCC 50062</strain>
    </source>
</reference>
<evidence type="ECO:0000313" key="3">
    <source>
        <dbReference type="Proteomes" id="UP000054408"/>
    </source>
</evidence>
<dbReference type="EMBL" id="GL349475">
    <property type="protein sequence ID" value="KNC52729.1"/>
    <property type="molecule type" value="Genomic_DNA"/>
</dbReference>
<feature type="region of interest" description="Disordered" evidence="1">
    <location>
        <begin position="1"/>
        <end position="67"/>
    </location>
</feature>
<dbReference type="RefSeq" id="XP_013755043.1">
    <property type="nucleotide sequence ID" value="XM_013899589.1"/>
</dbReference>
<feature type="compositionally biased region" description="Basic residues" evidence="1">
    <location>
        <begin position="29"/>
        <end position="41"/>
    </location>
</feature>
<evidence type="ECO:0000256" key="1">
    <source>
        <dbReference type="SAM" id="MobiDB-lite"/>
    </source>
</evidence>